<dbReference type="InterPro" id="IPR011089">
    <property type="entry name" value="GmrSD_C"/>
</dbReference>
<accession>A0A9Q2ZS62</accession>
<dbReference type="EMBL" id="JAHEWX010000020">
    <property type="protein sequence ID" value="MBT1542904.1"/>
    <property type="molecule type" value="Genomic_DNA"/>
</dbReference>
<dbReference type="Pfam" id="PF07510">
    <property type="entry name" value="GmrSD_C"/>
    <property type="match status" value="1"/>
</dbReference>
<dbReference type="Pfam" id="PF03235">
    <property type="entry name" value="GmrSD_N"/>
    <property type="match status" value="1"/>
</dbReference>
<evidence type="ECO:0000259" key="2">
    <source>
        <dbReference type="Pfam" id="PF07510"/>
    </source>
</evidence>
<dbReference type="AlphaFoldDB" id="A0A9Q2ZS62"/>
<gene>
    <name evidence="3" type="ORF">KK103_14130</name>
</gene>
<dbReference type="RefSeq" id="WP_214563476.1">
    <property type="nucleotide sequence ID" value="NZ_JAHEWX010000020.1"/>
</dbReference>
<evidence type="ECO:0000313" key="3">
    <source>
        <dbReference type="EMBL" id="MBT1542904.1"/>
    </source>
</evidence>
<dbReference type="PANTHER" id="PTHR35149:SF2">
    <property type="entry name" value="DUF262 DOMAIN-CONTAINING PROTEIN"/>
    <property type="match status" value="1"/>
</dbReference>
<proteinExistence type="predicted"/>
<name>A0A9Q2ZS62_9MICO</name>
<reference evidence="3" key="1">
    <citation type="submission" date="2021-05" db="EMBL/GenBank/DDBJ databases">
        <title>Whole genome sequence of Curtobacterium flaccumfaciens pv. flaccumfaciens strain CFBP 3417.</title>
        <authorList>
            <person name="Osdaghi E."/>
            <person name="Taghouti G."/>
            <person name="Portier P."/>
            <person name="Fazliarab A."/>
            <person name="Taghavi S.M."/>
            <person name="Briand M."/>
            <person name="Le-Saux M."/>
            <person name="Jacques M.-A."/>
        </authorList>
    </citation>
    <scope>NUCLEOTIDE SEQUENCE</scope>
    <source>
        <strain evidence="3">CFBP 3417</strain>
    </source>
</reference>
<evidence type="ECO:0000313" key="4">
    <source>
        <dbReference type="Proteomes" id="UP000709437"/>
    </source>
</evidence>
<dbReference type="Proteomes" id="UP000709437">
    <property type="component" value="Unassembled WGS sequence"/>
</dbReference>
<feature type="domain" description="GmrSD restriction endonucleases C-terminal" evidence="2">
    <location>
        <begin position="430"/>
        <end position="564"/>
    </location>
</feature>
<feature type="domain" description="GmrSD restriction endonucleases N-terminal" evidence="1">
    <location>
        <begin position="19"/>
        <end position="244"/>
    </location>
</feature>
<evidence type="ECO:0000259" key="1">
    <source>
        <dbReference type="Pfam" id="PF03235"/>
    </source>
</evidence>
<dbReference type="InterPro" id="IPR004919">
    <property type="entry name" value="GmrSD_N"/>
</dbReference>
<dbReference type="PANTHER" id="PTHR35149">
    <property type="entry name" value="SLL5132 PROTEIN"/>
    <property type="match status" value="1"/>
</dbReference>
<protein>
    <submittedName>
        <fullName evidence="3">DUF262 domain-containing protein</fullName>
    </submittedName>
</protein>
<organism evidence="3 4">
    <name type="scientific">Curtobacterium flaccumfaciens pv. flaccumfaciens</name>
    <dbReference type="NCBI Taxonomy" id="138532"/>
    <lineage>
        <taxon>Bacteria</taxon>
        <taxon>Bacillati</taxon>
        <taxon>Actinomycetota</taxon>
        <taxon>Actinomycetes</taxon>
        <taxon>Micrococcales</taxon>
        <taxon>Microbacteriaceae</taxon>
        <taxon>Curtobacterium</taxon>
    </lineage>
</organism>
<sequence length="576" mass="64787">MSEKFLAYEAVGIAKLIRTRSLAVPFYQRSYSWQSSADGGASEQGSEKLQVVEYWSDLQASFTNRDSYFLGTTVLARDGEEGRQLVIDGQQRLATTSLLLAAIRDEFYERDEKEFGDSTQQDFLGKFDRRARADRPKLILNSDDRDYYERRIVQRDTSVKSVNSSQALIESAFAYLRERVNGFAEQAGTGWRDRLNDLIGWLEEDVQVVAIEVASEADAFLIFETLNDRGADLTIADLLKNFLFSQSGARLDEVRDNWISTLTNLNIEKVGNQRFTDFARHLLSSRVGPTRERDVYQRIKGEVDGTASAVSFSQDLKDSSRLYFAILSSDSEYWGDYAASVSGAAEVLVELNLEQYRPLMLAVLTKFDKAEIERFVPTLVSWVVRGLAVGSLGAGVAESAFSEAARDIRSGKITETAEILQTRVGNLVPIDSEFKSAFAGWRVMRGSLARYLLRALELNERGDSEPELVVNEDVDAVNLEHILPKNARETEWPQFTEDEQRSYVHRLGNMALLQKGPNGRIGNKAWSVKKPVLSDSKLVITKAASEKADWTKSVIDDRQAELAELAVQTWPRMPRS</sequence>
<comment type="caution">
    <text evidence="3">The sequence shown here is derived from an EMBL/GenBank/DDBJ whole genome shotgun (WGS) entry which is preliminary data.</text>
</comment>